<evidence type="ECO:0000313" key="1">
    <source>
        <dbReference type="EMBL" id="TEY81173.1"/>
    </source>
</evidence>
<gene>
    <name evidence="1" type="ORF">BOTCAL_0034g00370</name>
</gene>
<sequence>MRAVLKTESSSWLEYHDLYCHFELPSASQSVDCTVKRVVHSSEINSSLLLQSLTALEFSTFSG</sequence>
<protein>
    <submittedName>
        <fullName evidence="1">Uncharacterized protein</fullName>
    </submittedName>
</protein>
<reference evidence="1 2" key="1">
    <citation type="submission" date="2017-11" db="EMBL/GenBank/DDBJ databases">
        <title>Comparative genomics of Botrytis spp.</title>
        <authorList>
            <person name="Valero-Jimenez C.A."/>
            <person name="Tapia P."/>
            <person name="Veloso J."/>
            <person name="Silva-Moreno E."/>
            <person name="Staats M."/>
            <person name="Valdes J.H."/>
            <person name="Van Kan J.A.L."/>
        </authorList>
    </citation>
    <scope>NUCLEOTIDE SEQUENCE [LARGE SCALE GENOMIC DNA]</scope>
    <source>
        <strain evidence="1 2">MUCL2830</strain>
    </source>
</reference>
<proteinExistence type="predicted"/>
<dbReference type="AlphaFoldDB" id="A0A4Y8DCU4"/>
<dbReference type="EMBL" id="PHWZ01000034">
    <property type="protein sequence ID" value="TEY81173.1"/>
    <property type="molecule type" value="Genomic_DNA"/>
</dbReference>
<keyword evidence="2" id="KW-1185">Reference proteome</keyword>
<organism evidence="1 2">
    <name type="scientific">Botryotinia calthae</name>
    <dbReference type="NCBI Taxonomy" id="38488"/>
    <lineage>
        <taxon>Eukaryota</taxon>
        <taxon>Fungi</taxon>
        <taxon>Dikarya</taxon>
        <taxon>Ascomycota</taxon>
        <taxon>Pezizomycotina</taxon>
        <taxon>Leotiomycetes</taxon>
        <taxon>Helotiales</taxon>
        <taxon>Sclerotiniaceae</taxon>
        <taxon>Botryotinia</taxon>
    </lineage>
</organism>
<dbReference type="Proteomes" id="UP000297299">
    <property type="component" value="Unassembled WGS sequence"/>
</dbReference>
<accession>A0A4Y8DCU4</accession>
<comment type="caution">
    <text evidence="1">The sequence shown here is derived from an EMBL/GenBank/DDBJ whole genome shotgun (WGS) entry which is preliminary data.</text>
</comment>
<name>A0A4Y8DCU4_9HELO</name>
<evidence type="ECO:0000313" key="2">
    <source>
        <dbReference type="Proteomes" id="UP000297299"/>
    </source>
</evidence>